<feature type="non-terminal residue" evidence="1">
    <location>
        <position position="210"/>
    </location>
</feature>
<dbReference type="EMBL" id="UINC01182669">
    <property type="protein sequence ID" value="SVD93008.1"/>
    <property type="molecule type" value="Genomic_DNA"/>
</dbReference>
<protein>
    <recommendedName>
        <fullName evidence="2">Peptidase M16 N-terminal domain-containing protein</fullName>
    </recommendedName>
</protein>
<dbReference type="SUPFAM" id="SSF63411">
    <property type="entry name" value="LuxS/MPP-like metallohydrolase"/>
    <property type="match status" value="1"/>
</dbReference>
<proteinExistence type="predicted"/>
<accession>A0A382ZE73</accession>
<evidence type="ECO:0000313" key="1">
    <source>
        <dbReference type="EMBL" id="SVD93008.1"/>
    </source>
</evidence>
<dbReference type="GO" id="GO:0046872">
    <property type="term" value="F:metal ion binding"/>
    <property type="evidence" value="ECO:0007669"/>
    <property type="project" value="InterPro"/>
</dbReference>
<dbReference type="Gene3D" id="3.30.830.10">
    <property type="entry name" value="Metalloenzyme, LuxS/M16 peptidase-like"/>
    <property type="match status" value="1"/>
</dbReference>
<reference evidence="1" key="1">
    <citation type="submission" date="2018-05" db="EMBL/GenBank/DDBJ databases">
        <authorList>
            <person name="Lanie J.A."/>
            <person name="Ng W.-L."/>
            <person name="Kazmierczak K.M."/>
            <person name="Andrzejewski T.M."/>
            <person name="Davidsen T.M."/>
            <person name="Wayne K.J."/>
            <person name="Tettelin H."/>
            <person name="Glass J.I."/>
            <person name="Rusch D."/>
            <person name="Podicherti R."/>
            <person name="Tsui H.-C.T."/>
            <person name="Winkler M.E."/>
        </authorList>
    </citation>
    <scope>NUCLEOTIDE SEQUENCE</scope>
</reference>
<dbReference type="InterPro" id="IPR011249">
    <property type="entry name" value="Metalloenz_LuxS/M16"/>
</dbReference>
<sequence>MFKKFHFIVLITCSLFITVLFSGLDKPSLQLSHIEEYSLDNGMRVLISPNYDFPVIYCHLFINSGEIDDQDGGRLAEMTYWELFKGTEKYPSKTKILEKIRELGDDGGRFNLRDQSLTYSEIGSYFLREDIEPALELYADILQKPTFNSPILKLLGKLIGRFGLITAPKDWLYGKSTLLHRHLHDLYEHHQTKIHPKHWYFKFKKRDLKN</sequence>
<dbReference type="AlphaFoldDB" id="A0A382ZE73"/>
<organism evidence="1">
    <name type="scientific">marine metagenome</name>
    <dbReference type="NCBI Taxonomy" id="408172"/>
    <lineage>
        <taxon>unclassified sequences</taxon>
        <taxon>metagenomes</taxon>
        <taxon>ecological metagenomes</taxon>
    </lineage>
</organism>
<name>A0A382ZE73_9ZZZZ</name>
<evidence type="ECO:0008006" key="2">
    <source>
        <dbReference type="Google" id="ProtNLM"/>
    </source>
</evidence>
<gene>
    <name evidence="1" type="ORF">METZ01_LOCUS445862</name>
</gene>